<sequence>MQGIDDLEADQAGTQPETAQQLADLFVADAFVSQNVPFRGRFAWDAPSLDLGLRVVHVNAPFRGRTRNLGASLTRTNENGKTAAQSQKKPGSVQDVVFQDVQLPCNT</sequence>
<keyword evidence="3" id="KW-1185">Reference proteome</keyword>
<reference evidence="2 3" key="1">
    <citation type="submission" date="2018-02" db="EMBL/GenBank/DDBJ databases">
        <authorList>
            <person name="Dubost A."/>
        </authorList>
    </citation>
    <scope>NUCLEOTIDE SEQUENCE [LARGE SCALE GENOMIC DNA]</scope>
    <source>
        <strain evidence="3">JV551A3</strain>
    </source>
</reference>
<gene>
    <name evidence="2" type="ORF">JV551A3_V1_1450001</name>
</gene>
<accession>A0AAQ1STZ2</accession>
<evidence type="ECO:0000313" key="3">
    <source>
        <dbReference type="Proteomes" id="UP000294335"/>
    </source>
</evidence>
<evidence type="ECO:0000313" key="2">
    <source>
        <dbReference type="EMBL" id="SPO61513.1"/>
    </source>
</evidence>
<protein>
    <submittedName>
        <fullName evidence="2">Uncharacterized protein</fullName>
    </submittedName>
</protein>
<dbReference type="AlphaFoldDB" id="A0AAQ1STZ2"/>
<organism evidence="2 3">
    <name type="scientific">Pseudomonas inefficax</name>
    <dbReference type="NCBI Taxonomy" id="2078786"/>
    <lineage>
        <taxon>Bacteria</taxon>
        <taxon>Pseudomonadati</taxon>
        <taxon>Pseudomonadota</taxon>
        <taxon>Gammaproteobacteria</taxon>
        <taxon>Pseudomonadales</taxon>
        <taxon>Pseudomonadaceae</taxon>
        <taxon>Pseudomonas</taxon>
    </lineage>
</organism>
<feature type="compositionally biased region" description="Polar residues" evidence="1">
    <location>
        <begin position="69"/>
        <end position="89"/>
    </location>
</feature>
<feature type="region of interest" description="Disordered" evidence="1">
    <location>
        <begin position="69"/>
        <end position="91"/>
    </location>
</feature>
<name>A0AAQ1STZ2_9PSED</name>
<proteinExistence type="predicted"/>
<comment type="caution">
    <text evidence="2">The sequence shown here is derived from an EMBL/GenBank/DDBJ whole genome shotgun (WGS) entry which is preliminary data.</text>
</comment>
<dbReference type="EMBL" id="OPYN01000145">
    <property type="protein sequence ID" value="SPO61513.1"/>
    <property type="molecule type" value="Genomic_DNA"/>
</dbReference>
<evidence type="ECO:0000256" key="1">
    <source>
        <dbReference type="SAM" id="MobiDB-lite"/>
    </source>
</evidence>
<dbReference type="Proteomes" id="UP000294335">
    <property type="component" value="Unassembled WGS sequence"/>
</dbReference>